<organism evidence="1 2">
    <name type="scientific">Paraburkholderia phytofirmans</name>
    <dbReference type="NCBI Taxonomy" id="261302"/>
    <lineage>
        <taxon>Bacteria</taxon>
        <taxon>Pseudomonadati</taxon>
        <taxon>Pseudomonadota</taxon>
        <taxon>Betaproteobacteria</taxon>
        <taxon>Burkholderiales</taxon>
        <taxon>Burkholderiaceae</taxon>
        <taxon>Paraburkholderia</taxon>
    </lineage>
</organism>
<gene>
    <name evidence="1" type="ORF">PQR03_08130</name>
</gene>
<name>A0ABW9BDU9_9BURK</name>
<comment type="caution">
    <text evidence="1">The sequence shown here is derived from an EMBL/GenBank/DDBJ whole genome shotgun (WGS) entry which is preliminary data.</text>
</comment>
<sequence>MRRIVCRGLGGEIGSAVISPCGTYRYGLMCAGEALSPGKPAALFVMLNPRTADARLDDPTIRRRCGFAKVRW</sequence>
<dbReference type="InterPro" id="IPR012441">
    <property type="entry name" value="DUF1643"/>
</dbReference>
<proteinExistence type="predicted"/>
<protein>
    <submittedName>
        <fullName evidence="1">DUF1643 domain-containing protein</fullName>
    </submittedName>
</protein>
<dbReference type="RefSeq" id="WP_012433631.1">
    <property type="nucleotide sequence ID" value="NZ_JAQQCK010000003.1"/>
</dbReference>
<evidence type="ECO:0000313" key="2">
    <source>
        <dbReference type="Proteomes" id="UP001629274"/>
    </source>
</evidence>
<dbReference type="Proteomes" id="UP001629274">
    <property type="component" value="Unassembled WGS sequence"/>
</dbReference>
<keyword evidence="2" id="KW-1185">Reference proteome</keyword>
<dbReference type="EMBL" id="JAQQDR010000003">
    <property type="protein sequence ID" value="MFM0238095.1"/>
    <property type="molecule type" value="Genomic_DNA"/>
</dbReference>
<evidence type="ECO:0000313" key="1">
    <source>
        <dbReference type="EMBL" id="MFM0238095.1"/>
    </source>
</evidence>
<accession>A0ABW9BDU9</accession>
<reference evidence="1 2" key="1">
    <citation type="journal article" date="2024" name="Chem. Sci.">
        <title>Discovery of megapolipeptins by genome mining of a Burkholderiales bacteria collection.</title>
        <authorList>
            <person name="Paulo B.S."/>
            <person name="Recchia M.J.J."/>
            <person name="Lee S."/>
            <person name="Fergusson C.H."/>
            <person name="Romanowski S.B."/>
            <person name="Hernandez A."/>
            <person name="Krull N."/>
            <person name="Liu D.Y."/>
            <person name="Cavanagh H."/>
            <person name="Bos A."/>
            <person name="Gray C.A."/>
            <person name="Murphy B.T."/>
            <person name="Linington R.G."/>
            <person name="Eustaquio A.S."/>
        </authorList>
    </citation>
    <scope>NUCLEOTIDE SEQUENCE [LARGE SCALE GENOMIC DNA]</scope>
    <source>
        <strain evidence="1 2">RL17-351-BIE-A</strain>
    </source>
</reference>
<dbReference type="Pfam" id="PF07799">
    <property type="entry name" value="DUF1643"/>
    <property type="match status" value="1"/>
</dbReference>